<dbReference type="InterPro" id="IPR020094">
    <property type="entry name" value="TruA/RsuA/RluB/E/F_N"/>
</dbReference>
<dbReference type="Gene3D" id="3.30.70.660">
    <property type="entry name" value="Pseudouridine synthase I, catalytic domain, C-terminal subdomain"/>
    <property type="match status" value="1"/>
</dbReference>
<dbReference type="SUPFAM" id="SSF55120">
    <property type="entry name" value="Pseudouridine synthase"/>
    <property type="match status" value="1"/>
</dbReference>
<gene>
    <name evidence="4" type="primary">truA</name>
    <name evidence="9" type="ORF">C8N46_104327</name>
</gene>
<feature type="binding site" evidence="4 6">
    <location>
        <position position="116"/>
    </location>
    <ligand>
        <name>substrate</name>
    </ligand>
</feature>
<organism evidence="9 10">
    <name type="scientific">Kordia periserrulae</name>
    <dbReference type="NCBI Taxonomy" id="701523"/>
    <lineage>
        <taxon>Bacteria</taxon>
        <taxon>Pseudomonadati</taxon>
        <taxon>Bacteroidota</taxon>
        <taxon>Flavobacteriia</taxon>
        <taxon>Flavobacteriales</taxon>
        <taxon>Flavobacteriaceae</taxon>
        <taxon>Kordia</taxon>
    </lineage>
</organism>
<comment type="caution">
    <text evidence="4">Lacks conserved residue(s) required for the propagation of feature annotation.</text>
</comment>
<dbReference type="AlphaFoldDB" id="A0A2T6C042"/>
<reference evidence="9 10" key="1">
    <citation type="submission" date="2018-04" db="EMBL/GenBank/DDBJ databases">
        <title>Genomic Encyclopedia of Archaeal and Bacterial Type Strains, Phase II (KMG-II): from individual species to whole genera.</title>
        <authorList>
            <person name="Goeker M."/>
        </authorList>
    </citation>
    <scope>NUCLEOTIDE SEQUENCE [LARGE SCALE GENOMIC DNA]</scope>
    <source>
        <strain evidence="9 10">DSM 25731</strain>
    </source>
</reference>
<dbReference type="OrthoDB" id="9811823at2"/>
<evidence type="ECO:0000313" key="9">
    <source>
        <dbReference type="EMBL" id="PTX61683.1"/>
    </source>
</evidence>
<sequence>MKRKRYYYLITMQYLGFRYHGWQKQPDVNTVQRMTERTLAYVFGHKNFKLLAAGRTDAKVSANEIAIELFLDDEPLDISAFLPLFNQNLPQDIRVLKIIETDEKFNIIQHPKVKEYIYLFAFGEKYHPFAAPYMTNILGDLDIETMKKGAKLFEGNHYLKTYCYKPTAHTILEGEIELCEIVENNLFTANFFPEQSYLLRVRGAGFKRHQIRMMMGTLILLGKGELDLDFIKRSLQPNSNIEVNYIAPASGLILNKMIFKDL</sequence>
<protein>
    <recommendedName>
        <fullName evidence="4">tRNA pseudouridine synthase A</fullName>
        <ecNumber evidence="4">5.4.99.12</ecNumber>
    </recommendedName>
    <alternativeName>
        <fullName evidence="4">tRNA pseudouridine(38-40) synthase</fullName>
    </alternativeName>
    <alternativeName>
        <fullName evidence="4">tRNA pseudouridylate synthase I</fullName>
    </alternativeName>
    <alternativeName>
        <fullName evidence="4">tRNA-uridine isomerase I</fullName>
    </alternativeName>
</protein>
<dbReference type="InterPro" id="IPR020103">
    <property type="entry name" value="PsdUridine_synth_cat_dom_sf"/>
</dbReference>
<evidence type="ECO:0000256" key="1">
    <source>
        <dbReference type="ARBA" id="ARBA00009375"/>
    </source>
</evidence>
<name>A0A2T6C042_9FLAO</name>
<evidence type="ECO:0000256" key="7">
    <source>
        <dbReference type="RuleBase" id="RU003792"/>
    </source>
</evidence>
<evidence type="ECO:0000256" key="5">
    <source>
        <dbReference type="PIRSR" id="PIRSR001430-1"/>
    </source>
</evidence>
<comment type="caution">
    <text evidence="9">The sequence shown here is derived from an EMBL/GenBank/DDBJ whole genome shotgun (WGS) entry which is preliminary data.</text>
</comment>
<keyword evidence="2 4" id="KW-0819">tRNA processing</keyword>
<dbReference type="Pfam" id="PF01416">
    <property type="entry name" value="PseudoU_synth_1"/>
    <property type="match status" value="1"/>
</dbReference>
<accession>A0A2T6C042</accession>
<evidence type="ECO:0000256" key="6">
    <source>
        <dbReference type="PIRSR" id="PIRSR001430-2"/>
    </source>
</evidence>
<comment type="similarity">
    <text evidence="1 4 7">Belongs to the tRNA pseudouridine synthase TruA family.</text>
</comment>
<comment type="function">
    <text evidence="4">Formation of pseudouridine at positions 38, 39 and 40 in the anticodon stem and loop of transfer RNAs.</text>
</comment>
<dbReference type="Proteomes" id="UP000244090">
    <property type="component" value="Unassembled WGS sequence"/>
</dbReference>
<dbReference type="PANTHER" id="PTHR11142:SF0">
    <property type="entry name" value="TRNA PSEUDOURIDINE SYNTHASE-LIKE 1"/>
    <property type="match status" value="1"/>
</dbReference>
<comment type="catalytic activity">
    <reaction evidence="4 7">
        <text>uridine(38/39/40) in tRNA = pseudouridine(38/39/40) in tRNA</text>
        <dbReference type="Rhea" id="RHEA:22376"/>
        <dbReference type="Rhea" id="RHEA-COMP:10085"/>
        <dbReference type="Rhea" id="RHEA-COMP:10087"/>
        <dbReference type="ChEBI" id="CHEBI:65314"/>
        <dbReference type="ChEBI" id="CHEBI:65315"/>
        <dbReference type="EC" id="5.4.99.12"/>
    </reaction>
</comment>
<evidence type="ECO:0000256" key="4">
    <source>
        <dbReference type="HAMAP-Rule" id="MF_00171"/>
    </source>
</evidence>
<dbReference type="RefSeq" id="WP_108114896.1">
    <property type="nucleotide sequence ID" value="NZ_QBKT01000004.1"/>
</dbReference>
<feature type="domain" description="Pseudouridine synthase I TruA alpha/beta" evidence="8">
    <location>
        <begin position="150"/>
        <end position="259"/>
    </location>
</feature>
<keyword evidence="10" id="KW-1185">Reference proteome</keyword>
<dbReference type="GO" id="GO:0003723">
    <property type="term" value="F:RNA binding"/>
    <property type="evidence" value="ECO:0007669"/>
    <property type="project" value="InterPro"/>
</dbReference>
<dbReference type="InterPro" id="IPR020095">
    <property type="entry name" value="PsdUridine_synth_TruA_C"/>
</dbReference>
<dbReference type="PANTHER" id="PTHR11142">
    <property type="entry name" value="PSEUDOURIDYLATE SYNTHASE"/>
    <property type="match status" value="1"/>
</dbReference>
<proteinExistence type="inferred from homology"/>
<dbReference type="GO" id="GO:0031119">
    <property type="term" value="P:tRNA pseudouridine synthesis"/>
    <property type="evidence" value="ECO:0007669"/>
    <property type="project" value="UniProtKB-UniRule"/>
</dbReference>
<keyword evidence="3 4" id="KW-0413">Isomerase</keyword>
<evidence type="ECO:0000256" key="2">
    <source>
        <dbReference type="ARBA" id="ARBA00022694"/>
    </source>
</evidence>
<evidence type="ECO:0000256" key="3">
    <source>
        <dbReference type="ARBA" id="ARBA00023235"/>
    </source>
</evidence>
<feature type="active site" description="Nucleophile" evidence="4 5">
    <location>
        <position position="57"/>
    </location>
</feature>
<dbReference type="GO" id="GO:0160147">
    <property type="term" value="F:tRNA pseudouridine(38-40) synthase activity"/>
    <property type="evidence" value="ECO:0007669"/>
    <property type="project" value="UniProtKB-EC"/>
</dbReference>
<dbReference type="InterPro" id="IPR020097">
    <property type="entry name" value="PsdUridine_synth_TruA_a/b_dom"/>
</dbReference>
<evidence type="ECO:0000313" key="10">
    <source>
        <dbReference type="Proteomes" id="UP000244090"/>
    </source>
</evidence>
<evidence type="ECO:0000259" key="8">
    <source>
        <dbReference type="Pfam" id="PF01416"/>
    </source>
</evidence>
<dbReference type="EMBL" id="QBKT01000004">
    <property type="protein sequence ID" value="PTX61683.1"/>
    <property type="molecule type" value="Genomic_DNA"/>
</dbReference>
<comment type="subunit">
    <text evidence="4">Homodimer.</text>
</comment>
<dbReference type="InterPro" id="IPR001406">
    <property type="entry name" value="PsdUridine_synth_TruA"/>
</dbReference>
<dbReference type="Gene3D" id="3.30.70.580">
    <property type="entry name" value="Pseudouridine synthase I, catalytic domain, N-terminal subdomain"/>
    <property type="match status" value="1"/>
</dbReference>
<dbReference type="HAMAP" id="MF_00171">
    <property type="entry name" value="TruA"/>
    <property type="match status" value="1"/>
</dbReference>
<dbReference type="PIRSF" id="PIRSF001430">
    <property type="entry name" value="tRNA_psdUrid_synth"/>
    <property type="match status" value="1"/>
</dbReference>
<dbReference type="EC" id="5.4.99.12" evidence="4"/>